<dbReference type="InterPro" id="IPR018060">
    <property type="entry name" value="HTH_AraC"/>
</dbReference>
<evidence type="ECO:0000259" key="4">
    <source>
        <dbReference type="PROSITE" id="PS01124"/>
    </source>
</evidence>
<reference evidence="5" key="1">
    <citation type="journal article" date="2014" name="Int. J. Syst. Evol. Microbiol.">
        <title>Complete genome sequence of Corynebacterium casei LMG S-19264T (=DSM 44701T), isolated from a smear-ripened cheese.</title>
        <authorList>
            <consortium name="US DOE Joint Genome Institute (JGI-PGF)"/>
            <person name="Walter F."/>
            <person name="Albersmeier A."/>
            <person name="Kalinowski J."/>
            <person name="Ruckert C."/>
        </authorList>
    </citation>
    <scope>NUCLEOTIDE SEQUENCE</scope>
    <source>
        <strain evidence="5">CGMCC 1.12754</strain>
    </source>
</reference>
<keyword evidence="3" id="KW-0804">Transcription</keyword>
<dbReference type="Pfam" id="PF20240">
    <property type="entry name" value="DUF6597"/>
    <property type="match status" value="1"/>
</dbReference>
<dbReference type="InterPro" id="IPR009057">
    <property type="entry name" value="Homeodomain-like_sf"/>
</dbReference>
<organism evidence="5 6">
    <name type="scientific">Virgibacillus oceani</name>
    <dbReference type="NCBI Taxonomy" id="1479511"/>
    <lineage>
        <taxon>Bacteria</taxon>
        <taxon>Bacillati</taxon>
        <taxon>Bacillota</taxon>
        <taxon>Bacilli</taxon>
        <taxon>Bacillales</taxon>
        <taxon>Bacillaceae</taxon>
        <taxon>Virgibacillus</taxon>
    </lineage>
</organism>
<dbReference type="EMBL" id="BMFR01000010">
    <property type="protein sequence ID" value="GGG78976.1"/>
    <property type="molecule type" value="Genomic_DNA"/>
</dbReference>
<dbReference type="Gene3D" id="1.10.10.60">
    <property type="entry name" value="Homeodomain-like"/>
    <property type="match status" value="1"/>
</dbReference>
<dbReference type="Proteomes" id="UP000622860">
    <property type="component" value="Unassembled WGS sequence"/>
</dbReference>
<dbReference type="GO" id="GO:0003700">
    <property type="term" value="F:DNA-binding transcription factor activity"/>
    <property type="evidence" value="ECO:0007669"/>
    <property type="project" value="InterPro"/>
</dbReference>
<dbReference type="PANTHER" id="PTHR46796">
    <property type="entry name" value="HTH-TYPE TRANSCRIPTIONAL ACTIVATOR RHAS-RELATED"/>
    <property type="match status" value="1"/>
</dbReference>
<keyword evidence="6" id="KW-1185">Reference proteome</keyword>
<evidence type="ECO:0000256" key="1">
    <source>
        <dbReference type="ARBA" id="ARBA00023015"/>
    </source>
</evidence>
<dbReference type="PANTHER" id="PTHR46796:SF13">
    <property type="entry name" value="HTH-TYPE TRANSCRIPTIONAL ACTIVATOR RHAS"/>
    <property type="match status" value="1"/>
</dbReference>
<protein>
    <recommendedName>
        <fullName evidence="4">HTH araC/xylS-type domain-containing protein</fullName>
    </recommendedName>
</protein>
<reference evidence="5" key="2">
    <citation type="submission" date="2020-09" db="EMBL/GenBank/DDBJ databases">
        <authorList>
            <person name="Sun Q."/>
            <person name="Zhou Y."/>
        </authorList>
    </citation>
    <scope>NUCLEOTIDE SEQUENCE</scope>
    <source>
        <strain evidence="5">CGMCC 1.12754</strain>
    </source>
</reference>
<dbReference type="InterPro" id="IPR046532">
    <property type="entry name" value="DUF6597"/>
</dbReference>
<dbReference type="SUPFAM" id="SSF46689">
    <property type="entry name" value="Homeodomain-like"/>
    <property type="match status" value="1"/>
</dbReference>
<evidence type="ECO:0000256" key="2">
    <source>
        <dbReference type="ARBA" id="ARBA00023125"/>
    </source>
</evidence>
<keyword evidence="1" id="KW-0805">Transcription regulation</keyword>
<gene>
    <name evidence="5" type="ORF">GCM10011398_25380</name>
</gene>
<keyword evidence="2" id="KW-0238">DNA-binding</keyword>
<name>A0A917HHB1_9BACI</name>
<dbReference type="Pfam" id="PF12833">
    <property type="entry name" value="HTH_18"/>
    <property type="match status" value="1"/>
</dbReference>
<feature type="domain" description="HTH araC/xylS-type" evidence="4">
    <location>
        <begin position="120"/>
        <end position="222"/>
    </location>
</feature>
<dbReference type="SMART" id="SM00342">
    <property type="entry name" value="HTH_ARAC"/>
    <property type="match status" value="1"/>
</dbReference>
<evidence type="ECO:0000256" key="3">
    <source>
        <dbReference type="ARBA" id="ARBA00023163"/>
    </source>
</evidence>
<accession>A0A917HHB1</accession>
<dbReference type="InterPro" id="IPR050204">
    <property type="entry name" value="AraC_XylS_family_regulators"/>
</dbReference>
<comment type="caution">
    <text evidence="5">The sequence shown here is derived from an EMBL/GenBank/DDBJ whole genome shotgun (WGS) entry which is preliminary data.</text>
</comment>
<dbReference type="GO" id="GO:0043565">
    <property type="term" value="F:sequence-specific DNA binding"/>
    <property type="evidence" value="ECO:0007669"/>
    <property type="project" value="InterPro"/>
</dbReference>
<dbReference type="PROSITE" id="PS01124">
    <property type="entry name" value="HTH_ARAC_FAMILY_2"/>
    <property type="match status" value="1"/>
</dbReference>
<evidence type="ECO:0000313" key="5">
    <source>
        <dbReference type="EMBL" id="GGG78976.1"/>
    </source>
</evidence>
<dbReference type="AlphaFoldDB" id="A0A917HHB1"/>
<sequence>MELVINLQEDLIKVYDQKKHDRFRGFNGSLLSGPHSHPAVIDTACQAYTIGVHFKPGGAFPFLKLPIIELHNNHVTLDTVWGVKAAEMRERLLEAEMPTAKFQILEHYLIEVMTKDSSLHPAVSFAIKKFQAFPQQLKIADVTEQISLSPRQFIQVFKDNAGLTPKQFCRIQRFQIVLRSMKDVKHVDWAGIALSCGYYDQAHFIHDFRAFSGFSPTTYHSQPGKQQNHIPLDL</sequence>
<proteinExistence type="predicted"/>
<evidence type="ECO:0000313" key="6">
    <source>
        <dbReference type="Proteomes" id="UP000622860"/>
    </source>
</evidence>